<proteinExistence type="predicted"/>
<evidence type="ECO:0000313" key="3">
    <source>
        <dbReference type="Proteomes" id="UP001066276"/>
    </source>
</evidence>
<feature type="compositionally biased region" description="Basic residues" evidence="1">
    <location>
        <begin position="133"/>
        <end position="145"/>
    </location>
</feature>
<accession>A0AAV7LMZ3</accession>
<feature type="region of interest" description="Disordered" evidence="1">
    <location>
        <begin position="114"/>
        <end position="167"/>
    </location>
</feature>
<keyword evidence="3" id="KW-1185">Reference proteome</keyword>
<sequence>MYDEYQEGDESYCYDAGQSGFFEQNLVQALDAGVRQTVNEALAKAITPLKHHLYEFVQQQGWIPSSVSMIEGTKAAPATLPNKDAHFEVFEMLAASLANEHSHSIPSEPRLEAFAEDSDGTSSESSSQEGTQRPRKRKAKTHHTTSSKQPKLLTFEPGEIIHPRSTAWVPPPGVVDYVKSHIRQDFEVRARLRSVSQT</sequence>
<reference evidence="2" key="1">
    <citation type="journal article" date="2022" name="bioRxiv">
        <title>Sequencing and chromosome-scale assembly of the giantPleurodeles waltlgenome.</title>
        <authorList>
            <person name="Brown T."/>
            <person name="Elewa A."/>
            <person name="Iarovenko S."/>
            <person name="Subramanian E."/>
            <person name="Araus A.J."/>
            <person name="Petzold A."/>
            <person name="Susuki M."/>
            <person name="Suzuki K.-i.T."/>
            <person name="Hayashi T."/>
            <person name="Toyoda A."/>
            <person name="Oliveira C."/>
            <person name="Osipova E."/>
            <person name="Leigh N.D."/>
            <person name="Simon A."/>
            <person name="Yun M.H."/>
        </authorList>
    </citation>
    <scope>NUCLEOTIDE SEQUENCE</scope>
    <source>
        <strain evidence="2">20211129_DDA</strain>
        <tissue evidence="2">Liver</tissue>
    </source>
</reference>
<protein>
    <submittedName>
        <fullName evidence="2">Uncharacterized protein</fullName>
    </submittedName>
</protein>
<feature type="compositionally biased region" description="Low complexity" evidence="1">
    <location>
        <begin position="120"/>
        <end position="131"/>
    </location>
</feature>
<gene>
    <name evidence="2" type="ORF">NDU88_006032</name>
</gene>
<evidence type="ECO:0000313" key="2">
    <source>
        <dbReference type="EMBL" id="KAJ1092922.1"/>
    </source>
</evidence>
<dbReference type="Proteomes" id="UP001066276">
    <property type="component" value="Chromosome 11"/>
</dbReference>
<name>A0AAV7LMZ3_PLEWA</name>
<organism evidence="2 3">
    <name type="scientific">Pleurodeles waltl</name>
    <name type="common">Iberian ribbed newt</name>
    <dbReference type="NCBI Taxonomy" id="8319"/>
    <lineage>
        <taxon>Eukaryota</taxon>
        <taxon>Metazoa</taxon>
        <taxon>Chordata</taxon>
        <taxon>Craniata</taxon>
        <taxon>Vertebrata</taxon>
        <taxon>Euteleostomi</taxon>
        <taxon>Amphibia</taxon>
        <taxon>Batrachia</taxon>
        <taxon>Caudata</taxon>
        <taxon>Salamandroidea</taxon>
        <taxon>Salamandridae</taxon>
        <taxon>Pleurodelinae</taxon>
        <taxon>Pleurodeles</taxon>
    </lineage>
</organism>
<dbReference type="EMBL" id="JANPWB010000015">
    <property type="protein sequence ID" value="KAJ1092922.1"/>
    <property type="molecule type" value="Genomic_DNA"/>
</dbReference>
<evidence type="ECO:0000256" key="1">
    <source>
        <dbReference type="SAM" id="MobiDB-lite"/>
    </source>
</evidence>
<comment type="caution">
    <text evidence="2">The sequence shown here is derived from an EMBL/GenBank/DDBJ whole genome shotgun (WGS) entry which is preliminary data.</text>
</comment>
<dbReference type="AlphaFoldDB" id="A0AAV7LMZ3"/>